<name>A0A8S3EB01_9BILA</name>
<dbReference type="EMBL" id="CAJOBI010222300">
    <property type="protein sequence ID" value="CAF5044498.1"/>
    <property type="molecule type" value="Genomic_DNA"/>
</dbReference>
<gene>
    <name evidence="2" type="ORF">SMN809_LOCUS58832</name>
</gene>
<protein>
    <submittedName>
        <fullName evidence="2">Uncharacterized protein</fullName>
    </submittedName>
</protein>
<accession>A0A8S3EB01</accession>
<reference evidence="2" key="1">
    <citation type="submission" date="2021-02" db="EMBL/GenBank/DDBJ databases">
        <authorList>
            <person name="Nowell W R."/>
        </authorList>
    </citation>
    <scope>NUCLEOTIDE SEQUENCE</scope>
</reference>
<evidence type="ECO:0000256" key="1">
    <source>
        <dbReference type="SAM" id="MobiDB-lite"/>
    </source>
</evidence>
<dbReference type="Proteomes" id="UP000676336">
    <property type="component" value="Unassembled WGS sequence"/>
</dbReference>
<comment type="caution">
    <text evidence="2">The sequence shown here is derived from an EMBL/GenBank/DDBJ whole genome shotgun (WGS) entry which is preliminary data.</text>
</comment>
<feature type="compositionally biased region" description="Low complexity" evidence="1">
    <location>
        <begin position="150"/>
        <end position="169"/>
    </location>
</feature>
<proteinExistence type="predicted"/>
<evidence type="ECO:0000313" key="2">
    <source>
        <dbReference type="EMBL" id="CAF5044498.1"/>
    </source>
</evidence>
<sequence>MQPSSSLPVAVVRPVQTPSTSITPTSPLNLPSLNVTLPQNKLTTNTTTTTTTTTTMTSNNPAQQLRTAAAFLSNQTQTSSSVQQATQQIRQLFTNANNNSLQTQQTTNTQRLTEAAQRSPSSIQQILASRTASLPGQVRNVRILTFTPGTNPTTGVADTTTTTTTNTQQTPIQSTNITYNRTNSSTASFPRSTINIDQDISPDIAAHVHRIKSFNVTNTDPNDTTPTPRAVLVPARTIPGASASSIGPTSKIKSSSIMDPGTLGFTTKTSQANIVFQLPSTATTRSDEQSTTHSSSLTRQNLLQHLNLISSSMNHRAQSPTTISNATNSITVNRLLQQYHIRAAATLNSSTSTTQLSSGQMNNEQISSSSPTAPPPPSSSSSSSSTT</sequence>
<evidence type="ECO:0000313" key="3">
    <source>
        <dbReference type="Proteomes" id="UP000676336"/>
    </source>
</evidence>
<feature type="region of interest" description="Disordered" evidence="1">
    <location>
        <begin position="146"/>
        <end position="169"/>
    </location>
</feature>
<dbReference type="AlphaFoldDB" id="A0A8S3EB01"/>
<organism evidence="2 3">
    <name type="scientific">Rotaria magnacalcarata</name>
    <dbReference type="NCBI Taxonomy" id="392030"/>
    <lineage>
        <taxon>Eukaryota</taxon>
        <taxon>Metazoa</taxon>
        <taxon>Spiralia</taxon>
        <taxon>Gnathifera</taxon>
        <taxon>Rotifera</taxon>
        <taxon>Eurotatoria</taxon>
        <taxon>Bdelloidea</taxon>
        <taxon>Philodinida</taxon>
        <taxon>Philodinidae</taxon>
        <taxon>Rotaria</taxon>
    </lineage>
</organism>
<feature type="region of interest" description="Disordered" evidence="1">
    <location>
        <begin position="349"/>
        <end position="387"/>
    </location>
</feature>
<feature type="compositionally biased region" description="Low complexity" evidence="1">
    <location>
        <begin position="349"/>
        <end position="358"/>
    </location>
</feature>
<feature type="region of interest" description="Disordered" evidence="1">
    <location>
        <begin position="279"/>
        <end position="299"/>
    </location>
</feature>